<dbReference type="InterPro" id="IPR003439">
    <property type="entry name" value="ABC_transporter-like_ATP-bd"/>
</dbReference>
<keyword evidence="1" id="KW-0677">Repeat</keyword>
<evidence type="ECO:0000256" key="3">
    <source>
        <dbReference type="ARBA" id="ARBA00022840"/>
    </source>
</evidence>
<dbReference type="AlphaFoldDB" id="A0A163LAJ8"/>
<sequence length="738" mass="80267">MNLSYRLAYKVGVTPWEHTGHGFDAQLSGLLDAIPVPEGGRALDIGCGTGRHSIELAQRGWHVTGVDAEQEPLDKARIHAREAHVDVRFLHEDAADLHIAVDGGHMLVLDIGCFHGLTDHQRRDYGRSVNAITAPGASMVMFAFGPGHRWPMPHGVSEEDVMRAFDGWSMASSMAADVSESPLPVRAAHPCWYHLVTATLRISGLSASRGERTLFSDLDLTVAPGDVIGLVGANGAGKSTLLTALAGIGTADVEGSIILSPPDAAVGYLAQEPDRIEGETVLEFLGRRTGVAHAEEVMNAAAETVAEVEEDLYSPALERWLALGGADLLERAEKVVEELGLGVPLDAHMTALSGGQAARAGLASLLLSRYDILLLDEPTNDLDLRGLEQLERFVAETRAALVVVSHDREFLSRTVTGIVELDLAQQDIAVYDGGYESYLAEREIARQHAREAFEEYAGTRSDLEDRAQMQRNWMEHGVRNARRKAKDNDKIGRGLRTESTEKQAAKARQTQRRIERLEVVEEPRKEWELRMEIAAAPRSGSVVATTNGAKVTRGQFTFGPVTTQIDWGDRILVTGANGAGKTTLLNVLLGKLVPDEGIASLGSGVAIGEIDQARGLFEGDQPVVEAFGAQVPDWPDADVRTLLAKFGLRGHHVLRSAASLSPGERTRAALALLQARGVNLLVLDEPTNHLDLPAIEQLEQAMESFEGTLLLVTHDRRMLQSTRSTRRWRMENGQLFEE</sequence>
<proteinExistence type="predicted"/>
<dbReference type="Pfam" id="PF13649">
    <property type="entry name" value="Methyltransf_25"/>
    <property type="match status" value="1"/>
</dbReference>
<dbReference type="STRING" id="5454.A0A163LAJ8"/>
<dbReference type="Gene3D" id="3.40.50.150">
    <property type="entry name" value="Vaccinia Virus protein VP39"/>
    <property type="match status" value="1"/>
</dbReference>
<dbReference type="CDD" id="cd03221">
    <property type="entry name" value="ABCF_EF-3"/>
    <property type="match status" value="2"/>
</dbReference>
<dbReference type="InterPro" id="IPR029063">
    <property type="entry name" value="SAM-dependent_MTases_sf"/>
</dbReference>
<dbReference type="FunFam" id="3.40.50.300:FF:001807">
    <property type="entry name" value="ABC transporter ATP-binding protein"/>
    <property type="match status" value="1"/>
</dbReference>
<dbReference type="GO" id="GO:0016887">
    <property type="term" value="F:ATP hydrolysis activity"/>
    <property type="evidence" value="ECO:0007669"/>
    <property type="project" value="InterPro"/>
</dbReference>
<name>A0A163LAJ8_DIDRA</name>
<dbReference type="InterPro" id="IPR017871">
    <property type="entry name" value="ABC_transporter-like_CS"/>
</dbReference>
<comment type="caution">
    <text evidence="5">The sequence shown here is derived from an EMBL/GenBank/DDBJ whole genome shotgun (WGS) entry which is preliminary data.</text>
</comment>
<dbReference type="PROSITE" id="PS50893">
    <property type="entry name" value="ABC_TRANSPORTER_2"/>
    <property type="match status" value="2"/>
</dbReference>
<evidence type="ECO:0000256" key="2">
    <source>
        <dbReference type="ARBA" id="ARBA00022741"/>
    </source>
</evidence>
<keyword evidence="2" id="KW-0547">Nucleotide-binding</keyword>
<gene>
    <name evidence="5" type="ORF">ST47_g1343</name>
</gene>
<reference evidence="5 6" key="1">
    <citation type="journal article" date="2016" name="Sci. Rep.">
        <title>Draft genome sequencing and secretome analysis of fungal phytopathogen Ascochyta rabiei provides insight into the necrotrophic effector repertoire.</title>
        <authorList>
            <person name="Verma S."/>
            <person name="Gazara R.K."/>
            <person name="Nizam S."/>
            <person name="Parween S."/>
            <person name="Chattopadhyay D."/>
            <person name="Verma P.K."/>
        </authorList>
    </citation>
    <scope>NUCLEOTIDE SEQUENCE [LARGE SCALE GENOMIC DNA]</scope>
    <source>
        <strain evidence="5 6">ArDII</strain>
    </source>
</reference>
<dbReference type="SUPFAM" id="SSF52540">
    <property type="entry name" value="P-loop containing nucleoside triphosphate hydrolases"/>
    <property type="match status" value="2"/>
</dbReference>
<accession>A0A163LAJ8</accession>
<dbReference type="EMBL" id="JYNV01000060">
    <property type="protein sequence ID" value="KZM27622.1"/>
    <property type="molecule type" value="Genomic_DNA"/>
</dbReference>
<evidence type="ECO:0000259" key="4">
    <source>
        <dbReference type="PROSITE" id="PS50893"/>
    </source>
</evidence>
<evidence type="ECO:0000313" key="5">
    <source>
        <dbReference type="EMBL" id="KZM27622.1"/>
    </source>
</evidence>
<dbReference type="Gene3D" id="3.40.50.300">
    <property type="entry name" value="P-loop containing nucleotide triphosphate hydrolases"/>
    <property type="match status" value="2"/>
</dbReference>
<keyword evidence="6" id="KW-1185">Reference proteome</keyword>
<dbReference type="Pfam" id="PF00005">
    <property type="entry name" value="ABC_tran"/>
    <property type="match status" value="2"/>
</dbReference>
<dbReference type="PROSITE" id="PS00211">
    <property type="entry name" value="ABC_TRANSPORTER_1"/>
    <property type="match status" value="1"/>
</dbReference>
<protein>
    <recommendedName>
        <fullName evidence="4">ABC transporter domain-containing protein</fullName>
    </recommendedName>
</protein>
<feature type="domain" description="ABC transporter" evidence="4">
    <location>
        <begin position="200"/>
        <end position="457"/>
    </location>
</feature>
<dbReference type="FunFam" id="3.40.50.300:FF:001320">
    <property type="entry name" value="Heme ABC transporter ATP-binding protein"/>
    <property type="match status" value="1"/>
</dbReference>
<dbReference type="SUPFAM" id="SSF53335">
    <property type="entry name" value="S-adenosyl-L-methionine-dependent methyltransferases"/>
    <property type="match status" value="1"/>
</dbReference>
<dbReference type="InterPro" id="IPR003593">
    <property type="entry name" value="AAA+_ATPase"/>
</dbReference>
<organism evidence="5 6">
    <name type="scientific">Didymella rabiei</name>
    <name type="common">Chickpea ascochyta blight fungus</name>
    <name type="synonym">Mycosphaerella rabiei</name>
    <dbReference type="NCBI Taxonomy" id="5454"/>
    <lineage>
        <taxon>Eukaryota</taxon>
        <taxon>Fungi</taxon>
        <taxon>Dikarya</taxon>
        <taxon>Ascomycota</taxon>
        <taxon>Pezizomycotina</taxon>
        <taxon>Dothideomycetes</taxon>
        <taxon>Pleosporomycetidae</taxon>
        <taxon>Pleosporales</taxon>
        <taxon>Pleosporineae</taxon>
        <taxon>Didymellaceae</taxon>
        <taxon>Ascochyta</taxon>
    </lineage>
</organism>
<dbReference type="PANTHER" id="PTHR19211:SF123">
    <property type="entry name" value="ABC TRANSPORTER"/>
    <property type="match status" value="1"/>
</dbReference>
<dbReference type="Proteomes" id="UP000076837">
    <property type="component" value="Unassembled WGS sequence"/>
</dbReference>
<dbReference type="InterPro" id="IPR027417">
    <property type="entry name" value="P-loop_NTPase"/>
</dbReference>
<dbReference type="PANTHER" id="PTHR19211">
    <property type="entry name" value="ATP-BINDING TRANSPORT PROTEIN-RELATED"/>
    <property type="match status" value="1"/>
</dbReference>
<dbReference type="CDD" id="cd02440">
    <property type="entry name" value="AdoMet_MTases"/>
    <property type="match status" value="1"/>
</dbReference>
<dbReference type="InterPro" id="IPR050611">
    <property type="entry name" value="ABCF"/>
</dbReference>
<keyword evidence="3" id="KW-0067">ATP-binding</keyword>
<dbReference type="SMART" id="SM00382">
    <property type="entry name" value="AAA"/>
    <property type="match status" value="2"/>
</dbReference>
<evidence type="ECO:0000313" key="6">
    <source>
        <dbReference type="Proteomes" id="UP000076837"/>
    </source>
</evidence>
<evidence type="ECO:0000256" key="1">
    <source>
        <dbReference type="ARBA" id="ARBA00022737"/>
    </source>
</evidence>
<feature type="domain" description="ABC transporter" evidence="4">
    <location>
        <begin position="543"/>
        <end position="738"/>
    </location>
</feature>
<dbReference type="GO" id="GO:0005524">
    <property type="term" value="F:ATP binding"/>
    <property type="evidence" value="ECO:0007669"/>
    <property type="project" value="UniProtKB-KW"/>
</dbReference>
<dbReference type="InterPro" id="IPR041698">
    <property type="entry name" value="Methyltransf_25"/>
</dbReference>